<dbReference type="AlphaFoldDB" id="A0A4C1YW47"/>
<gene>
    <name evidence="2" type="primary">GTF2IRD2</name>
    <name evidence="2" type="ORF">EVAR_54736_1</name>
</gene>
<dbReference type="PANTHER" id="PTHR45913:SF5">
    <property type="entry name" value="GENERAL TRANSCRIPTION FACTOR II-I REPEAT DOMAIN-CONTAINING PROTEIN 2A-LIKE PROTEIN"/>
    <property type="match status" value="1"/>
</dbReference>
<feature type="region of interest" description="Disordered" evidence="1">
    <location>
        <begin position="61"/>
        <end position="92"/>
    </location>
</feature>
<protein>
    <submittedName>
        <fullName evidence="2">General transcription factor II-I repeat domain-containing protein 2A</fullName>
    </submittedName>
</protein>
<keyword evidence="3" id="KW-1185">Reference proteome</keyword>
<reference evidence="2 3" key="1">
    <citation type="journal article" date="2019" name="Commun. Biol.">
        <title>The bagworm genome reveals a unique fibroin gene that provides high tensile strength.</title>
        <authorList>
            <person name="Kono N."/>
            <person name="Nakamura H."/>
            <person name="Ohtoshi R."/>
            <person name="Tomita M."/>
            <person name="Numata K."/>
            <person name="Arakawa K."/>
        </authorList>
    </citation>
    <scope>NUCLEOTIDE SEQUENCE [LARGE SCALE GENOMIC DNA]</scope>
</reference>
<dbReference type="OrthoDB" id="6611647at2759"/>
<dbReference type="Proteomes" id="UP000299102">
    <property type="component" value="Unassembled WGS sequence"/>
</dbReference>
<proteinExistence type="predicted"/>
<evidence type="ECO:0000256" key="1">
    <source>
        <dbReference type="SAM" id="MobiDB-lite"/>
    </source>
</evidence>
<dbReference type="EMBL" id="BGZK01001458">
    <property type="protein sequence ID" value="GBP80348.1"/>
    <property type="molecule type" value="Genomic_DNA"/>
</dbReference>
<evidence type="ECO:0000313" key="2">
    <source>
        <dbReference type="EMBL" id="GBP80348.1"/>
    </source>
</evidence>
<dbReference type="PANTHER" id="PTHR45913">
    <property type="entry name" value="EPM2A-INTERACTING PROTEIN 1"/>
    <property type="match status" value="1"/>
</dbReference>
<dbReference type="STRING" id="151549.A0A4C1YW47"/>
<name>A0A4C1YW47_EUMVA</name>
<accession>A0A4C1YW47</accession>
<evidence type="ECO:0000313" key="3">
    <source>
        <dbReference type="Proteomes" id="UP000299102"/>
    </source>
</evidence>
<feature type="region of interest" description="Disordered" evidence="1">
    <location>
        <begin position="173"/>
        <end position="193"/>
    </location>
</feature>
<sequence>MNFPPSAFPSAIVASSAHVSRTGSGDLPYDGRETIRAIIASAFKRHYNDVAGAGEDIISQSARRAERDSGACGRRSNVSESQHTIRHHSRNRHAVRHARQFQFCTGRSRDPVMMTLTYESTDLFDTDQLAIFIRGVDEEFTVAEELLSLQLLKGTTTGEDIFNEVQKVCGARRRDSQGARRGKPAAYGRARRAPAVSSEMCRGRRGAGARARAATYVTAR</sequence>
<organism evidence="2 3">
    <name type="scientific">Eumeta variegata</name>
    <name type="common">Bagworm moth</name>
    <name type="synonym">Eumeta japonica</name>
    <dbReference type="NCBI Taxonomy" id="151549"/>
    <lineage>
        <taxon>Eukaryota</taxon>
        <taxon>Metazoa</taxon>
        <taxon>Ecdysozoa</taxon>
        <taxon>Arthropoda</taxon>
        <taxon>Hexapoda</taxon>
        <taxon>Insecta</taxon>
        <taxon>Pterygota</taxon>
        <taxon>Neoptera</taxon>
        <taxon>Endopterygota</taxon>
        <taxon>Lepidoptera</taxon>
        <taxon>Glossata</taxon>
        <taxon>Ditrysia</taxon>
        <taxon>Tineoidea</taxon>
        <taxon>Psychidae</taxon>
        <taxon>Oiketicinae</taxon>
        <taxon>Eumeta</taxon>
    </lineage>
</organism>
<comment type="caution">
    <text evidence="2">The sequence shown here is derived from an EMBL/GenBank/DDBJ whole genome shotgun (WGS) entry which is preliminary data.</text>
</comment>